<keyword evidence="3" id="KW-0378">Hydrolase</keyword>
<proteinExistence type="predicted"/>
<dbReference type="PANTHER" id="PTHR46623:SF6">
    <property type="entry name" value="ALPHA_BETA-HYDROLASES SUPERFAMILY PROTEIN"/>
    <property type="match status" value="1"/>
</dbReference>
<gene>
    <name evidence="3" type="ORF">IU449_28230</name>
</gene>
<dbReference type="RefSeq" id="WP_195005221.1">
    <property type="nucleotide sequence ID" value="NZ_JADLQN010000014.1"/>
</dbReference>
<dbReference type="Gene3D" id="3.40.50.1820">
    <property type="entry name" value="alpha/beta hydrolase"/>
    <property type="match status" value="1"/>
</dbReference>
<dbReference type="GO" id="GO:0016787">
    <property type="term" value="F:hydrolase activity"/>
    <property type="evidence" value="ECO:0007669"/>
    <property type="project" value="UniProtKB-KW"/>
</dbReference>
<dbReference type="Proteomes" id="UP000707731">
    <property type="component" value="Unassembled WGS sequence"/>
</dbReference>
<feature type="region of interest" description="Disordered" evidence="1">
    <location>
        <begin position="207"/>
        <end position="229"/>
    </location>
</feature>
<dbReference type="SUPFAM" id="SSF53474">
    <property type="entry name" value="alpha/beta-Hydrolases"/>
    <property type="match status" value="1"/>
</dbReference>
<dbReference type="InterPro" id="IPR002925">
    <property type="entry name" value="Dienelactn_hydro"/>
</dbReference>
<comment type="caution">
    <text evidence="3">The sequence shown here is derived from an EMBL/GenBank/DDBJ whole genome shotgun (WGS) entry which is preliminary data.</text>
</comment>
<protein>
    <submittedName>
        <fullName evidence="3">Dienelactone hydrolase family protein</fullName>
    </submittedName>
</protein>
<evidence type="ECO:0000256" key="1">
    <source>
        <dbReference type="SAM" id="MobiDB-lite"/>
    </source>
</evidence>
<name>A0ABS0DIV3_9NOCA</name>
<accession>A0ABS0DIV3</accession>
<feature type="domain" description="Dienelactone hydrolase" evidence="2">
    <location>
        <begin position="30"/>
        <end position="240"/>
    </location>
</feature>
<sequence length="243" mass="25729">MSGMFSDVAVLRGDADGEGRSGAQTRVPVTVIEPEGHSRGGIVLLHESGEFTGALLEFMQSLSSEGWTVVAPDLFHRADATPDKEVFGQDLFDDFDASFDWLTGRGVFPDCIGVLGFDHAGTAAFLVATNRPVGAAVTVSAAGIAEPLTDEAAALIQAAPDLQAPWLGLYGADDQETPPDDVEKLRDAAARAAVASLVITYPGLRHRADSTEATAPDPGSEDDDSYATDSQTRIFDWFDSNLR</sequence>
<dbReference type="EMBL" id="JADLQN010000014">
    <property type="protein sequence ID" value="MBF6358391.1"/>
    <property type="molecule type" value="Genomic_DNA"/>
</dbReference>
<reference evidence="3 4" key="1">
    <citation type="submission" date="2020-10" db="EMBL/GenBank/DDBJ databases">
        <title>Identification of Nocardia species via Next-generation sequencing and recognition of intraspecies genetic diversity.</title>
        <authorList>
            <person name="Li P."/>
            <person name="Li P."/>
            <person name="Lu B."/>
        </authorList>
    </citation>
    <scope>NUCLEOTIDE SEQUENCE [LARGE SCALE GENOMIC DNA]</scope>
    <source>
        <strain evidence="3 4">BJ06-0143</strain>
    </source>
</reference>
<keyword evidence="4" id="KW-1185">Reference proteome</keyword>
<evidence type="ECO:0000313" key="3">
    <source>
        <dbReference type="EMBL" id="MBF6358391.1"/>
    </source>
</evidence>
<evidence type="ECO:0000259" key="2">
    <source>
        <dbReference type="Pfam" id="PF01738"/>
    </source>
</evidence>
<dbReference type="Pfam" id="PF01738">
    <property type="entry name" value="DLH"/>
    <property type="match status" value="1"/>
</dbReference>
<dbReference type="InterPro" id="IPR051049">
    <property type="entry name" value="Dienelactone_hydrolase-like"/>
</dbReference>
<evidence type="ECO:0000313" key="4">
    <source>
        <dbReference type="Proteomes" id="UP000707731"/>
    </source>
</evidence>
<organism evidence="3 4">
    <name type="scientific">Nocardia higoensis</name>
    <dbReference type="NCBI Taxonomy" id="228599"/>
    <lineage>
        <taxon>Bacteria</taxon>
        <taxon>Bacillati</taxon>
        <taxon>Actinomycetota</taxon>
        <taxon>Actinomycetes</taxon>
        <taxon>Mycobacteriales</taxon>
        <taxon>Nocardiaceae</taxon>
        <taxon>Nocardia</taxon>
    </lineage>
</organism>
<dbReference type="InterPro" id="IPR029058">
    <property type="entry name" value="AB_hydrolase_fold"/>
</dbReference>
<dbReference type="PANTHER" id="PTHR46623">
    <property type="entry name" value="CARBOXYMETHYLENEBUTENOLIDASE-RELATED"/>
    <property type="match status" value="1"/>
</dbReference>